<evidence type="ECO:0000259" key="2">
    <source>
        <dbReference type="Pfam" id="PF12719"/>
    </source>
</evidence>
<reference evidence="3 4" key="1">
    <citation type="submission" date="2019-08" db="EMBL/GenBank/DDBJ databases">
        <authorList>
            <person name="Alioto T."/>
            <person name="Alioto T."/>
            <person name="Gomez Garrido J."/>
        </authorList>
    </citation>
    <scope>NUCLEOTIDE SEQUENCE [LARGE SCALE GENOMIC DNA]</scope>
</reference>
<dbReference type="Pfam" id="PF12719">
    <property type="entry name" value="Cnd3"/>
    <property type="match status" value="1"/>
</dbReference>
<evidence type="ECO:0000313" key="3">
    <source>
        <dbReference type="EMBL" id="VVC28861.1"/>
    </source>
</evidence>
<sequence length="373" mass="43480">MKSEYNNINNLLTDNDKKLVKEAVKILLKSFELVFQVQQMIKVSNERSLMTDIIQNMIVDYLKCLIVDIRMNAIRALTPYLMVNNLNAAKFHINTIFFEISSPMTDMHLMLQILFELFLTYGLKSFDISDDIDADLICDDDFTGENILPLLADSVDFEIDDSSYKTVIVESFCNLIVFQEFKSIYVISKFLIIWFKGLTSETFNVYQTLMKFFTTYMFHIPSSSSTIAKCYVPVLKQIAKHKLINKLSIDLNEMNTTLLNLCQGTIFRDENKQLMLIVNWLCIKDGKTNIKKLRQKFSSILLKEKSEDHGNLFSKENIKYISLIYNEDDDNDDDEDEENEHQYRNLSSMKCMSEDIKKSFNMKNQEQSSSLNE</sequence>
<organism evidence="3 4">
    <name type="scientific">Cinara cedri</name>
    <dbReference type="NCBI Taxonomy" id="506608"/>
    <lineage>
        <taxon>Eukaryota</taxon>
        <taxon>Metazoa</taxon>
        <taxon>Ecdysozoa</taxon>
        <taxon>Arthropoda</taxon>
        <taxon>Hexapoda</taxon>
        <taxon>Insecta</taxon>
        <taxon>Pterygota</taxon>
        <taxon>Neoptera</taxon>
        <taxon>Paraneoptera</taxon>
        <taxon>Hemiptera</taxon>
        <taxon>Sternorrhyncha</taxon>
        <taxon>Aphidomorpha</taxon>
        <taxon>Aphidoidea</taxon>
        <taxon>Aphididae</taxon>
        <taxon>Lachninae</taxon>
        <taxon>Cinara</taxon>
    </lineage>
</organism>
<keyword evidence="4" id="KW-1185">Reference proteome</keyword>
<proteinExistence type="predicted"/>
<feature type="domain" description="Nuclear condensin complex subunit 3 C-terminal" evidence="2">
    <location>
        <begin position="39"/>
        <end position="268"/>
    </location>
</feature>
<accession>A0A5E4MHQ5</accession>
<gene>
    <name evidence="3" type="ORF">CINCED_3A020814</name>
</gene>
<dbReference type="InterPro" id="IPR025977">
    <property type="entry name" value="Cnd3_C"/>
</dbReference>
<dbReference type="AlphaFoldDB" id="A0A5E4MHQ5"/>
<feature type="region of interest" description="Disordered" evidence="1">
    <location>
        <begin position="329"/>
        <end position="350"/>
    </location>
</feature>
<dbReference type="OrthoDB" id="27187at2759"/>
<name>A0A5E4MHQ5_9HEMI</name>
<protein>
    <submittedName>
        <fullName evidence="3">Armadillo-like helical,Nuclear condensin complex subunit 3, C-terminal domain</fullName>
    </submittedName>
</protein>
<dbReference type="Proteomes" id="UP000325440">
    <property type="component" value="Unassembled WGS sequence"/>
</dbReference>
<dbReference type="EMBL" id="CABPRJ010000484">
    <property type="protein sequence ID" value="VVC28861.1"/>
    <property type="molecule type" value="Genomic_DNA"/>
</dbReference>
<evidence type="ECO:0000256" key="1">
    <source>
        <dbReference type="SAM" id="MobiDB-lite"/>
    </source>
</evidence>
<evidence type="ECO:0000313" key="4">
    <source>
        <dbReference type="Proteomes" id="UP000325440"/>
    </source>
</evidence>
<feature type="compositionally biased region" description="Acidic residues" evidence="1">
    <location>
        <begin position="329"/>
        <end position="339"/>
    </location>
</feature>